<dbReference type="RefSeq" id="WP_285666860.1">
    <property type="nucleotide sequence ID" value="NZ_BSTX01000005.1"/>
</dbReference>
<evidence type="ECO:0000313" key="1">
    <source>
        <dbReference type="EMBL" id="GLZ81408.1"/>
    </source>
</evidence>
<protein>
    <submittedName>
        <fullName evidence="1">Uncharacterized protein</fullName>
    </submittedName>
</protein>
<reference evidence="1" key="1">
    <citation type="submission" date="2023-03" db="EMBL/GenBank/DDBJ databases">
        <title>Actinorhabdospora filicis NBRC 111898.</title>
        <authorList>
            <person name="Ichikawa N."/>
            <person name="Sato H."/>
            <person name="Tonouchi N."/>
        </authorList>
    </citation>
    <scope>NUCLEOTIDE SEQUENCE</scope>
    <source>
        <strain evidence="1">NBRC 111898</strain>
    </source>
</reference>
<proteinExistence type="predicted"/>
<sequence>MAGLPDIVRRVAEMSPVEDLLVAILRERLPGVHVQTLISNRQSWPLVLVRRMPQIGIWEGDARFVDQADVVIHCFAVDPDGDQDAAILAEAVRVSLRDAAAAKAGTPGIGYLVGFAMTSAPRRAPDFASAQGPVQYASLPDGVWRYETVYRVEIRRPRARHIP</sequence>
<name>A0A9W6SS89_9ACTN</name>
<evidence type="ECO:0000313" key="2">
    <source>
        <dbReference type="Proteomes" id="UP001165079"/>
    </source>
</evidence>
<accession>A0A9W6SS89</accession>
<organism evidence="1 2">
    <name type="scientific">Actinorhabdospora filicis</name>
    <dbReference type="NCBI Taxonomy" id="1785913"/>
    <lineage>
        <taxon>Bacteria</taxon>
        <taxon>Bacillati</taxon>
        <taxon>Actinomycetota</taxon>
        <taxon>Actinomycetes</taxon>
        <taxon>Micromonosporales</taxon>
        <taxon>Micromonosporaceae</taxon>
        <taxon>Actinorhabdospora</taxon>
    </lineage>
</organism>
<dbReference type="EMBL" id="BSTX01000005">
    <property type="protein sequence ID" value="GLZ81408.1"/>
    <property type="molecule type" value="Genomic_DNA"/>
</dbReference>
<gene>
    <name evidence="1" type="ORF">Afil01_62150</name>
</gene>
<comment type="caution">
    <text evidence="1">The sequence shown here is derived from an EMBL/GenBank/DDBJ whole genome shotgun (WGS) entry which is preliminary data.</text>
</comment>
<dbReference type="Proteomes" id="UP001165079">
    <property type="component" value="Unassembled WGS sequence"/>
</dbReference>
<keyword evidence="2" id="KW-1185">Reference proteome</keyword>
<dbReference type="AlphaFoldDB" id="A0A9W6SS89"/>